<dbReference type="EMBL" id="VSSQ01030953">
    <property type="protein sequence ID" value="MPM81662.1"/>
    <property type="molecule type" value="Genomic_DNA"/>
</dbReference>
<dbReference type="AlphaFoldDB" id="A0A645CYJ5"/>
<protein>
    <submittedName>
        <fullName evidence="1">Uncharacterized protein</fullName>
    </submittedName>
</protein>
<comment type="caution">
    <text evidence="1">The sequence shown here is derived from an EMBL/GenBank/DDBJ whole genome shotgun (WGS) entry which is preliminary data.</text>
</comment>
<accession>A0A645CYJ5</accession>
<gene>
    <name evidence="1" type="ORF">SDC9_128719</name>
</gene>
<reference evidence="1" key="1">
    <citation type="submission" date="2019-08" db="EMBL/GenBank/DDBJ databases">
        <authorList>
            <person name="Kucharzyk K."/>
            <person name="Murdoch R.W."/>
            <person name="Higgins S."/>
            <person name="Loffler F."/>
        </authorList>
    </citation>
    <scope>NUCLEOTIDE SEQUENCE</scope>
</reference>
<proteinExistence type="predicted"/>
<evidence type="ECO:0000313" key="1">
    <source>
        <dbReference type="EMBL" id="MPM81662.1"/>
    </source>
</evidence>
<name>A0A645CYJ5_9ZZZZ</name>
<sequence length="72" mass="8488">MRTSNPLFGDCIIAPANIFVNRDDAIIFGPRFFMIIYRYKCDYDQQEILCVRINDKTPVFAYSQGRFKLKKT</sequence>
<organism evidence="1">
    <name type="scientific">bioreactor metagenome</name>
    <dbReference type="NCBI Taxonomy" id="1076179"/>
    <lineage>
        <taxon>unclassified sequences</taxon>
        <taxon>metagenomes</taxon>
        <taxon>ecological metagenomes</taxon>
    </lineage>
</organism>